<evidence type="ECO:0000256" key="1">
    <source>
        <dbReference type="ARBA" id="ARBA00008007"/>
    </source>
</evidence>
<dbReference type="Proteomes" id="UP001208017">
    <property type="component" value="Unassembled WGS sequence"/>
</dbReference>
<feature type="domain" description="Double zinc ribbon" evidence="2">
    <location>
        <begin position="7"/>
        <end position="68"/>
    </location>
</feature>
<dbReference type="Gene3D" id="3.40.50.2020">
    <property type="match status" value="1"/>
</dbReference>
<organism evidence="3 4">
    <name type="scientific">Tumebacillus lacus</name>
    <dbReference type="NCBI Taxonomy" id="2995335"/>
    <lineage>
        <taxon>Bacteria</taxon>
        <taxon>Bacillati</taxon>
        <taxon>Bacillota</taxon>
        <taxon>Bacilli</taxon>
        <taxon>Bacillales</taxon>
        <taxon>Alicyclobacillaceae</taxon>
        <taxon>Tumebacillus</taxon>
    </lineage>
</organism>
<dbReference type="RefSeq" id="WP_267150720.1">
    <property type="nucleotide sequence ID" value="NZ_JAPMLT010000002.1"/>
</dbReference>
<evidence type="ECO:0000259" key="2">
    <source>
        <dbReference type="Pfam" id="PF18912"/>
    </source>
</evidence>
<evidence type="ECO:0000313" key="3">
    <source>
        <dbReference type="EMBL" id="MCX7569479.1"/>
    </source>
</evidence>
<dbReference type="SUPFAM" id="SSF53271">
    <property type="entry name" value="PRTase-like"/>
    <property type="match status" value="1"/>
</dbReference>
<gene>
    <name evidence="3" type="ORF">OS242_05855</name>
</gene>
<evidence type="ECO:0000313" key="4">
    <source>
        <dbReference type="Proteomes" id="UP001208017"/>
    </source>
</evidence>
<dbReference type="PANTHER" id="PTHR47505:SF1">
    <property type="entry name" value="DNA UTILIZATION PROTEIN YHGH"/>
    <property type="match status" value="1"/>
</dbReference>
<dbReference type="InterPro" id="IPR029057">
    <property type="entry name" value="PRTase-like"/>
</dbReference>
<protein>
    <submittedName>
        <fullName evidence="3">ComF family protein</fullName>
    </submittedName>
</protein>
<proteinExistence type="inferred from homology"/>
<dbReference type="PANTHER" id="PTHR47505">
    <property type="entry name" value="DNA UTILIZATION PROTEIN YHGH"/>
    <property type="match status" value="1"/>
</dbReference>
<dbReference type="Pfam" id="PF18912">
    <property type="entry name" value="DZR_2"/>
    <property type="match status" value="1"/>
</dbReference>
<accession>A0ABT3X407</accession>
<sequence length="238" mass="26640">MSWAQALLHLLFPVRPVRSLCLSCQEELFEGEPLVCTPCRRRIAGNQPPLCRLCGREMRASGLCTDCVQRREPFFQRAVSYGPYQGVLRRLLLQMKKERVAELVPLLAEYLEFAYAAQLADRDIDLLVPVPMAEETCRERGFNQAAELAAVLGVRVRLPVCEALRWSGPRRTQTGRSRQERRQSLDDAILLSDSAGAVTGRTVCLIDDVYTTGTTANTCAMRLHEAGARSVYVLTVAR</sequence>
<dbReference type="EMBL" id="JAPMLT010000002">
    <property type="protein sequence ID" value="MCX7569479.1"/>
    <property type="molecule type" value="Genomic_DNA"/>
</dbReference>
<dbReference type="InterPro" id="IPR044005">
    <property type="entry name" value="DZR_2"/>
</dbReference>
<dbReference type="InterPro" id="IPR051910">
    <property type="entry name" value="ComF/GntX_DNA_util-trans"/>
</dbReference>
<comment type="similarity">
    <text evidence="1">Belongs to the ComF/GntX family.</text>
</comment>
<dbReference type="CDD" id="cd06223">
    <property type="entry name" value="PRTases_typeI"/>
    <property type="match status" value="1"/>
</dbReference>
<name>A0ABT3X407_9BACL</name>
<comment type="caution">
    <text evidence="3">The sequence shown here is derived from an EMBL/GenBank/DDBJ whole genome shotgun (WGS) entry which is preliminary data.</text>
</comment>
<reference evidence="3 4" key="1">
    <citation type="submission" date="2022-11" db="EMBL/GenBank/DDBJ databases">
        <title>Study of microbial diversity in lake waters.</title>
        <authorList>
            <person name="Zhang J."/>
        </authorList>
    </citation>
    <scope>NUCLEOTIDE SEQUENCE [LARGE SCALE GENOMIC DNA]</scope>
    <source>
        <strain evidence="3 4">DT12</strain>
    </source>
</reference>
<keyword evidence="4" id="KW-1185">Reference proteome</keyword>
<dbReference type="InterPro" id="IPR000836">
    <property type="entry name" value="PRTase_dom"/>
</dbReference>